<reference evidence="2" key="1">
    <citation type="submission" date="2016-11" db="UniProtKB">
        <authorList>
            <consortium name="WormBaseParasite"/>
        </authorList>
    </citation>
    <scope>IDENTIFICATION</scope>
</reference>
<dbReference type="STRING" id="1561998.A0A1I7U3L3"/>
<dbReference type="Proteomes" id="UP000095282">
    <property type="component" value="Unplaced"/>
</dbReference>
<dbReference type="Gene3D" id="2.130.10.10">
    <property type="entry name" value="YVTN repeat-like/Quinoprotein amine dehydrogenase"/>
    <property type="match status" value="1"/>
</dbReference>
<keyword evidence="1" id="KW-1185">Reference proteome</keyword>
<organism evidence="1 2">
    <name type="scientific">Caenorhabditis tropicalis</name>
    <dbReference type="NCBI Taxonomy" id="1561998"/>
    <lineage>
        <taxon>Eukaryota</taxon>
        <taxon>Metazoa</taxon>
        <taxon>Ecdysozoa</taxon>
        <taxon>Nematoda</taxon>
        <taxon>Chromadorea</taxon>
        <taxon>Rhabditida</taxon>
        <taxon>Rhabditina</taxon>
        <taxon>Rhabditomorpha</taxon>
        <taxon>Rhabditoidea</taxon>
        <taxon>Rhabditidae</taxon>
        <taxon>Peloderinae</taxon>
        <taxon>Caenorhabditis</taxon>
    </lineage>
</organism>
<dbReference type="eggNOG" id="ENOG502RYQV">
    <property type="taxonomic scope" value="Eukaryota"/>
</dbReference>
<dbReference type="AlphaFoldDB" id="A0A1I7U3L3"/>
<proteinExistence type="predicted"/>
<dbReference type="WBParaSite" id="Csp11.Scaffold629.g14506.t1">
    <property type="protein sequence ID" value="Csp11.Scaffold629.g14506.t1"/>
    <property type="gene ID" value="Csp11.Scaffold629.g14506"/>
</dbReference>
<accession>A0A1I7U3L3</accession>
<dbReference type="SUPFAM" id="SSF101898">
    <property type="entry name" value="NHL repeat"/>
    <property type="match status" value="1"/>
</dbReference>
<evidence type="ECO:0000313" key="1">
    <source>
        <dbReference type="Proteomes" id="UP000095282"/>
    </source>
</evidence>
<evidence type="ECO:0000313" key="2">
    <source>
        <dbReference type="WBParaSite" id="Csp11.Scaffold629.g14506.t1"/>
    </source>
</evidence>
<sequence>MTQPPSDTSDYQRFDEMLLHLEPRGCRIPYNLTYDPDGNIWVASKGGLFKFDGKSLRTLYDEKKHSKKMAPFPQAISYKNRIISTSAEQSLRTTILKIISLDGDVIHESYIDGLLYAMAISDNGDMYIVKTVEQGKRNNCIMTAHYDTPIGWETIIESNEGEQITRICILDEKTLVASVCDVPVNMYSKNRLVFYDLETKKEIRSCSKEGKNPGELYQPRSIQKYGDGFVVLDRSGRFSEFTKTGEFKGICAQVDAYLADGFTIKDNEALIAFSGMMKDPNHQLISDDWLEVLKLDGSSWKAEREKKRKEEEKKQPN</sequence>
<name>A0A1I7U3L3_9PELO</name>
<dbReference type="InterPro" id="IPR015943">
    <property type="entry name" value="WD40/YVTN_repeat-like_dom_sf"/>
</dbReference>
<protein>
    <submittedName>
        <fullName evidence="2">SGL domain-containing protein</fullName>
    </submittedName>
</protein>